<evidence type="ECO:0000259" key="8">
    <source>
        <dbReference type="PROSITE" id="PS50949"/>
    </source>
</evidence>
<evidence type="ECO:0000256" key="6">
    <source>
        <dbReference type="ARBA" id="ARBA00023125"/>
    </source>
</evidence>
<keyword evidence="5" id="KW-0805">Transcription regulation</keyword>
<evidence type="ECO:0000256" key="7">
    <source>
        <dbReference type="ARBA" id="ARBA00023163"/>
    </source>
</evidence>
<keyword evidence="3 9" id="KW-0032">Aminotransferase</keyword>
<dbReference type="InterPro" id="IPR004839">
    <property type="entry name" value="Aminotransferase_I/II_large"/>
</dbReference>
<accession>A0A927CW06</accession>
<dbReference type="AlphaFoldDB" id="A0A927CW06"/>
<comment type="caution">
    <text evidence="9">The sequence shown here is derived from an EMBL/GenBank/DDBJ whole genome shotgun (WGS) entry which is preliminary data.</text>
</comment>
<dbReference type="InterPro" id="IPR036388">
    <property type="entry name" value="WH-like_DNA-bd_sf"/>
</dbReference>
<organism evidence="9 10">
    <name type="scientific">Peribacillus faecalis</name>
    <dbReference type="NCBI Taxonomy" id="2772559"/>
    <lineage>
        <taxon>Bacteria</taxon>
        <taxon>Bacillati</taxon>
        <taxon>Bacillota</taxon>
        <taxon>Bacilli</taxon>
        <taxon>Bacillales</taxon>
        <taxon>Bacillaceae</taxon>
        <taxon>Peribacillus</taxon>
    </lineage>
</organism>
<dbReference type="PANTHER" id="PTHR46577">
    <property type="entry name" value="HTH-TYPE TRANSCRIPTIONAL REGULATORY PROTEIN GABR"/>
    <property type="match status" value="1"/>
</dbReference>
<keyword evidence="7" id="KW-0804">Transcription</keyword>
<evidence type="ECO:0000313" key="10">
    <source>
        <dbReference type="Proteomes" id="UP000602076"/>
    </source>
</evidence>
<dbReference type="InterPro" id="IPR036390">
    <property type="entry name" value="WH_DNA-bd_sf"/>
</dbReference>
<dbReference type="Proteomes" id="UP000602076">
    <property type="component" value="Unassembled WGS sequence"/>
</dbReference>
<evidence type="ECO:0000256" key="3">
    <source>
        <dbReference type="ARBA" id="ARBA00022576"/>
    </source>
</evidence>
<dbReference type="PANTHER" id="PTHR46577:SF1">
    <property type="entry name" value="HTH-TYPE TRANSCRIPTIONAL REGULATORY PROTEIN GABR"/>
    <property type="match status" value="1"/>
</dbReference>
<keyword evidence="4" id="KW-0663">Pyridoxal phosphate</keyword>
<dbReference type="GO" id="GO:0030170">
    <property type="term" value="F:pyridoxal phosphate binding"/>
    <property type="evidence" value="ECO:0007669"/>
    <property type="project" value="InterPro"/>
</dbReference>
<evidence type="ECO:0000313" key="9">
    <source>
        <dbReference type="EMBL" id="MBD3106990.1"/>
    </source>
</evidence>
<dbReference type="SUPFAM" id="SSF46785">
    <property type="entry name" value="Winged helix' DNA-binding domain"/>
    <property type="match status" value="1"/>
</dbReference>
<proteinExistence type="inferred from homology"/>
<dbReference type="InterPro" id="IPR015424">
    <property type="entry name" value="PyrdxlP-dep_Trfase"/>
</dbReference>
<dbReference type="SUPFAM" id="SSF53383">
    <property type="entry name" value="PLP-dependent transferases"/>
    <property type="match status" value="1"/>
</dbReference>
<keyword evidence="6" id="KW-0238">DNA-binding</keyword>
<reference evidence="9" key="1">
    <citation type="submission" date="2020-09" db="EMBL/GenBank/DDBJ databases">
        <title>Bacillus faecalis sp. nov., a moderately halophilic bacterium isolated from cow faeces.</title>
        <authorList>
            <person name="Jiang L."/>
            <person name="Lee J."/>
        </authorList>
    </citation>
    <scope>NUCLEOTIDE SEQUENCE</scope>
    <source>
        <strain evidence="9">AGMB 02131</strain>
    </source>
</reference>
<protein>
    <submittedName>
        <fullName evidence="9">PLP-dependent aminotransferase family protein</fullName>
    </submittedName>
</protein>
<dbReference type="GO" id="GO:0003700">
    <property type="term" value="F:DNA-binding transcription factor activity"/>
    <property type="evidence" value="ECO:0007669"/>
    <property type="project" value="InterPro"/>
</dbReference>
<dbReference type="InterPro" id="IPR000524">
    <property type="entry name" value="Tscrpt_reg_HTH_GntR"/>
</dbReference>
<dbReference type="PROSITE" id="PS50949">
    <property type="entry name" value="HTH_GNTR"/>
    <property type="match status" value="1"/>
</dbReference>
<dbReference type="RefSeq" id="WP_190996523.1">
    <property type="nucleotide sequence ID" value="NZ_JACXSI010000001.1"/>
</dbReference>
<dbReference type="Gene3D" id="3.40.640.10">
    <property type="entry name" value="Type I PLP-dependent aspartate aminotransferase-like (Major domain)"/>
    <property type="match status" value="1"/>
</dbReference>
<comment type="cofactor">
    <cofactor evidence="1">
        <name>pyridoxal 5'-phosphate</name>
        <dbReference type="ChEBI" id="CHEBI:597326"/>
    </cofactor>
</comment>
<dbReference type="Pfam" id="PF00392">
    <property type="entry name" value="GntR"/>
    <property type="match status" value="1"/>
</dbReference>
<dbReference type="PRINTS" id="PR00035">
    <property type="entry name" value="HTHGNTR"/>
</dbReference>
<dbReference type="Gene3D" id="1.10.10.10">
    <property type="entry name" value="Winged helix-like DNA-binding domain superfamily/Winged helix DNA-binding domain"/>
    <property type="match status" value="1"/>
</dbReference>
<dbReference type="InterPro" id="IPR015421">
    <property type="entry name" value="PyrdxlP-dep_Trfase_major"/>
</dbReference>
<name>A0A927CW06_9BACI</name>
<keyword evidence="3 9" id="KW-0808">Transferase</keyword>
<dbReference type="EMBL" id="JACXSI010000001">
    <property type="protein sequence ID" value="MBD3106990.1"/>
    <property type="molecule type" value="Genomic_DNA"/>
</dbReference>
<evidence type="ECO:0000256" key="5">
    <source>
        <dbReference type="ARBA" id="ARBA00023015"/>
    </source>
</evidence>
<evidence type="ECO:0000256" key="2">
    <source>
        <dbReference type="ARBA" id="ARBA00005384"/>
    </source>
</evidence>
<evidence type="ECO:0000256" key="4">
    <source>
        <dbReference type="ARBA" id="ARBA00022898"/>
    </source>
</evidence>
<sequence>MKQFIFPLHKEAPKYKQIYENIRLLIEKGQLKSDEQLPSIRQLAETLKVSRNTTLIAYEQLIAEGYIRSELKKGYFVEKYEPIFIQVKQSLNRAENTEGDQYIIDFRAGAVDQASFPLKKWRKCANEVLHEQQSYIYGNRQGEECLRKQISNYLFQSRGIDTTAESIVIGSSTQQMLMHISLLLRKRFSSIILENPGYRGARSVFECIGYNVEAIDIGAKGINMDQLEKMQSKLIYVTPSHQYPTGTTIPIQERQQLLQWAMSNGGYIFEDDYDSEFRYKQQPIPALASLNQDCVIYVSNFSKAFLPSLRLSYMVLPENLLEEYQKMFAAFEQAASSLHQRAMARFMEKGYWESHIRKMRAVYKQKMQELVNALERRFGDAIEVIGQHSGLYILVRIQTLYSEEDLIGKAKRHGVKVYPTSMYYITGQPDTAMLKLGFTNCSIEEIRQGVELLYEAWK</sequence>
<dbReference type="Pfam" id="PF00155">
    <property type="entry name" value="Aminotran_1_2"/>
    <property type="match status" value="1"/>
</dbReference>
<dbReference type="GO" id="GO:0003677">
    <property type="term" value="F:DNA binding"/>
    <property type="evidence" value="ECO:0007669"/>
    <property type="project" value="UniProtKB-KW"/>
</dbReference>
<comment type="similarity">
    <text evidence="2">In the C-terminal section; belongs to the class-I pyridoxal-phosphate-dependent aminotransferase family.</text>
</comment>
<dbReference type="SMART" id="SM00345">
    <property type="entry name" value="HTH_GNTR"/>
    <property type="match status" value="1"/>
</dbReference>
<evidence type="ECO:0000256" key="1">
    <source>
        <dbReference type="ARBA" id="ARBA00001933"/>
    </source>
</evidence>
<dbReference type="GO" id="GO:0008483">
    <property type="term" value="F:transaminase activity"/>
    <property type="evidence" value="ECO:0007669"/>
    <property type="project" value="UniProtKB-KW"/>
</dbReference>
<dbReference type="CDD" id="cd07377">
    <property type="entry name" value="WHTH_GntR"/>
    <property type="match status" value="1"/>
</dbReference>
<keyword evidence="10" id="KW-1185">Reference proteome</keyword>
<dbReference type="CDD" id="cd00609">
    <property type="entry name" value="AAT_like"/>
    <property type="match status" value="1"/>
</dbReference>
<gene>
    <name evidence="9" type="ORF">IEO70_01180</name>
</gene>
<feature type="domain" description="HTH gntR-type" evidence="8">
    <location>
        <begin position="12"/>
        <end position="80"/>
    </location>
</feature>
<dbReference type="InterPro" id="IPR051446">
    <property type="entry name" value="HTH_trans_reg/aminotransferase"/>
</dbReference>